<evidence type="ECO:0000313" key="3">
    <source>
        <dbReference type="Proteomes" id="UP000198412"/>
    </source>
</evidence>
<sequence length="147" mass="16672">MLQNIKINQISENEIWVGKNKLSLINDNIIYVVSVGEQTSQMAIAHKSVCLNFSSKINGKTNYLIDLNKCGKNSPEARKIWIELSSHKNTHKVATFGLNPVARVIASFVIGVYNQNNMRFFKTKEKGLKYLSEKNNIEAPKVLNNNY</sequence>
<reference evidence="3" key="1">
    <citation type="submission" date="2017-06" db="EMBL/GenBank/DDBJ databases">
        <authorList>
            <person name="Varghese N."/>
            <person name="Submissions S."/>
        </authorList>
    </citation>
    <scope>NUCLEOTIDE SEQUENCE [LARGE SCALE GENOMIC DNA]</scope>
    <source>
        <strain evidence="3">DSM 27993</strain>
    </source>
</reference>
<dbReference type="AlphaFoldDB" id="A0A238X4U8"/>
<evidence type="ECO:0000259" key="1">
    <source>
        <dbReference type="Pfam" id="PF25056"/>
    </source>
</evidence>
<dbReference type="RefSeq" id="WP_089377885.1">
    <property type="nucleotide sequence ID" value="NZ_FZNX01000002.1"/>
</dbReference>
<accession>A0A238X4U8</accession>
<name>A0A238X4U8_9FLAO</name>
<dbReference type="OrthoDB" id="5114976at2"/>
<organism evidence="2 3">
    <name type="scientific">Lutibacter flavus</name>
    <dbReference type="NCBI Taxonomy" id="691689"/>
    <lineage>
        <taxon>Bacteria</taxon>
        <taxon>Pseudomonadati</taxon>
        <taxon>Bacteroidota</taxon>
        <taxon>Flavobacteriia</taxon>
        <taxon>Flavobacteriales</taxon>
        <taxon>Flavobacteriaceae</taxon>
        <taxon>Lutibacter</taxon>
    </lineage>
</organism>
<protein>
    <recommendedName>
        <fullName evidence="1">DUF7793 domain-containing protein</fullName>
    </recommendedName>
</protein>
<dbReference type="Proteomes" id="UP000198412">
    <property type="component" value="Unassembled WGS sequence"/>
</dbReference>
<evidence type="ECO:0000313" key="2">
    <source>
        <dbReference type="EMBL" id="SNR53927.1"/>
    </source>
</evidence>
<dbReference type="InterPro" id="IPR056695">
    <property type="entry name" value="DUF7793"/>
</dbReference>
<gene>
    <name evidence="2" type="ORF">SAMN04488111_1577</name>
</gene>
<keyword evidence="3" id="KW-1185">Reference proteome</keyword>
<dbReference type="Pfam" id="PF25056">
    <property type="entry name" value="DUF7793"/>
    <property type="match status" value="1"/>
</dbReference>
<feature type="domain" description="DUF7793" evidence="1">
    <location>
        <begin position="25"/>
        <end position="133"/>
    </location>
</feature>
<dbReference type="EMBL" id="FZNX01000002">
    <property type="protein sequence ID" value="SNR53927.1"/>
    <property type="molecule type" value="Genomic_DNA"/>
</dbReference>
<proteinExistence type="predicted"/>